<evidence type="ECO:0000313" key="5">
    <source>
        <dbReference type="Proteomes" id="UP000261739"/>
    </source>
</evidence>
<evidence type="ECO:0000313" key="4">
    <source>
        <dbReference type="EMBL" id="HCT14829.1"/>
    </source>
</evidence>
<dbReference type="Proteomes" id="UP000261739">
    <property type="component" value="Unassembled WGS sequence"/>
</dbReference>
<dbReference type="CDD" id="cd07208">
    <property type="entry name" value="Pat_hypo_Ecoli_yjju_like"/>
    <property type="match status" value="1"/>
</dbReference>
<dbReference type="InterPro" id="IPR037483">
    <property type="entry name" value="YjjU-like"/>
</dbReference>
<feature type="active site" description="Proton acceptor" evidence="2">
    <location>
        <position position="167"/>
    </location>
</feature>
<dbReference type="PROSITE" id="PS51635">
    <property type="entry name" value="PNPLA"/>
    <property type="match status" value="1"/>
</dbReference>
<feature type="short sequence motif" description="DGA/G" evidence="2">
    <location>
        <begin position="167"/>
        <end position="169"/>
    </location>
</feature>
<gene>
    <name evidence="4" type="ORF">DIW82_08610</name>
</gene>
<sequence length="311" mass="34070">MMPVHDTALLLEGGGMRAAYTAGIVDVLMSHGVEFGWAGGISAGASHLISYLTGERDRIRRNFVDFVLEPEFGGWTWLLRGKGYFNAEYIYGRAPGLDLPRPYEISRALTSPTQFRIGATNAETGEGVYWGRDDIASGEDLMVRVRASSTIPLAMPVPRIGGVPYVDGAFGASGGIPLDAAEADGFDRFFAVLSHPRDYVKPPTSKHRLTRTVLRKYPAVAEAMITRPERYNATMERLYDLERQGRAFLVFPEDVDQLVSSTERDIRVLRRSLSYGTAQALRQWPMWEQFLRESAGAAGDSAGAGAAVTGA</sequence>
<keyword evidence="2" id="KW-0378">Hydrolase</keyword>
<organism evidence="4 5">
    <name type="scientific">Corynebacterium nuruki</name>
    <dbReference type="NCBI Taxonomy" id="1032851"/>
    <lineage>
        <taxon>Bacteria</taxon>
        <taxon>Bacillati</taxon>
        <taxon>Actinomycetota</taxon>
        <taxon>Actinomycetes</taxon>
        <taxon>Mycobacteriales</taxon>
        <taxon>Corynebacteriaceae</taxon>
        <taxon>Corynebacterium</taxon>
    </lineage>
</organism>
<dbReference type="InterPro" id="IPR045943">
    <property type="entry name" value="DUF6363"/>
</dbReference>
<dbReference type="RefSeq" id="WP_010122165.1">
    <property type="nucleotide sequence ID" value="NZ_DAITTW010000026.1"/>
</dbReference>
<name>A0A3D4SZY3_9CORY</name>
<dbReference type="EMBL" id="DQID01000222">
    <property type="protein sequence ID" value="HCT14829.1"/>
    <property type="molecule type" value="Genomic_DNA"/>
</dbReference>
<dbReference type="GO" id="GO:0016787">
    <property type="term" value="F:hydrolase activity"/>
    <property type="evidence" value="ECO:0007669"/>
    <property type="project" value="UniProtKB-UniRule"/>
</dbReference>
<keyword evidence="1 2" id="KW-0443">Lipid metabolism</keyword>
<feature type="short sequence motif" description="GXSXG" evidence="2">
    <location>
        <begin position="40"/>
        <end position="44"/>
    </location>
</feature>
<evidence type="ECO:0000259" key="3">
    <source>
        <dbReference type="PROSITE" id="PS51635"/>
    </source>
</evidence>
<feature type="active site" description="Nucleophile" evidence="2">
    <location>
        <position position="42"/>
    </location>
</feature>
<dbReference type="InterPro" id="IPR016035">
    <property type="entry name" value="Acyl_Trfase/lysoPLipase"/>
</dbReference>
<dbReference type="InterPro" id="IPR002641">
    <property type="entry name" value="PNPLA_dom"/>
</dbReference>
<proteinExistence type="predicted"/>
<evidence type="ECO:0000256" key="1">
    <source>
        <dbReference type="ARBA" id="ARBA00023098"/>
    </source>
</evidence>
<dbReference type="GO" id="GO:0016042">
    <property type="term" value="P:lipid catabolic process"/>
    <property type="evidence" value="ECO:0007669"/>
    <property type="project" value="UniProtKB-UniRule"/>
</dbReference>
<dbReference type="STRING" id="863239.GCA_000213935_00265"/>
<dbReference type="Pfam" id="PF01734">
    <property type="entry name" value="Patatin"/>
    <property type="match status" value="1"/>
</dbReference>
<keyword evidence="2" id="KW-0442">Lipid degradation</keyword>
<dbReference type="SUPFAM" id="SSF52151">
    <property type="entry name" value="FabD/lysophospholipase-like"/>
    <property type="match status" value="1"/>
</dbReference>
<evidence type="ECO:0000256" key="2">
    <source>
        <dbReference type="PROSITE-ProRule" id="PRU01161"/>
    </source>
</evidence>
<dbReference type="Gene3D" id="3.40.1090.10">
    <property type="entry name" value="Cytosolic phospholipase A2 catalytic domain"/>
    <property type="match status" value="2"/>
</dbReference>
<comment type="caution">
    <text evidence="2">Lacks conserved residue(s) required for the propagation of feature annotation.</text>
</comment>
<reference evidence="4 5" key="1">
    <citation type="journal article" date="2018" name="Nat. Biotechnol.">
        <title>A standardized bacterial taxonomy based on genome phylogeny substantially revises the tree of life.</title>
        <authorList>
            <person name="Parks D.H."/>
            <person name="Chuvochina M."/>
            <person name="Waite D.W."/>
            <person name="Rinke C."/>
            <person name="Skarshewski A."/>
            <person name="Chaumeil P.A."/>
            <person name="Hugenholtz P."/>
        </authorList>
    </citation>
    <scope>NUCLEOTIDE SEQUENCE [LARGE SCALE GENOMIC DNA]</scope>
    <source>
        <strain evidence="4">UBA11247</strain>
    </source>
</reference>
<feature type="domain" description="PNPLA" evidence="3">
    <location>
        <begin position="9"/>
        <end position="182"/>
    </location>
</feature>
<accession>A0A3D4SZY3</accession>
<dbReference type="AlphaFoldDB" id="A0A3D4SZY3"/>
<dbReference type="Pfam" id="PF19890">
    <property type="entry name" value="DUF6363"/>
    <property type="match status" value="1"/>
</dbReference>
<protein>
    <submittedName>
        <fullName evidence="4">Patatin family protein</fullName>
    </submittedName>
</protein>
<comment type="caution">
    <text evidence="4">The sequence shown here is derived from an EMBL/GenBank/DDBJ whole genome shotgun (WGS) entry which is preliminary data.</text>
</comment>